<dbReference type="SUPFAM" id="SSF50715">
    <property type="entry name" value="Ribosomal protein L25-like"/>
    <property type="match status" value="1"/>
</dbReference>
<dbReference type="EMBL" id="JPIT01000032">
    <property type="protein sequence ID" value="KIO43130.1"/>
    <property type="molecule type" value="Genomic_DNA"/>
</dbReference>
<dbReference type="PANTHER" id="PTHR33284:SF1">
    <property type="entry name" value="RIBOSOMAL PROTEIN L25_GLN-TRNA SYNTHETASE, ANTI-CODON-BINDING DOMAIN-CONTAINING PROTEIN"/>
    <property type="match status" value="1"/>
</dbReference>
<comment type="similarity">
    <text evidence="5">Belongs to the bacterial ribosomal protein bL25 family. CTC subfamily.</text>
</comment>
<dbReference type="InterPro" id="IPR011035">
    <property type="entry name" value="Ribosomal_bL25/Gln-tRNA_synth"/>
</dbReference>
<evidence type="ECO:0000259" key="7">
    <source>
        <dbReference type="Pfam" id="PF14693"/>
    </source>
</evidence>
<organism evidence="9 11">
    <name type="scientific">Sanguibacteroides justesenii</name>
    <dbReference type="NCBI Taxonomy" id="1547597"/>
    <lineage>
        <taxon>Bacteria</taxon>
        <taxon>Pseudomonadati</taxon>
        <taxon>Bacteroidota</taxon>
        <taxon>Bacteroidia</taxon>
        <taxon>Bacteroidales</taxon>
        <taxon>Porphyromonadaceae</taxon>
        <taxon>Sanguibacteroides</taxon>
    </lineage>
</organism>
<dbReference type="Pfam" id="PF01386">
    <property type="entry name" value="Ribosomal_L25p"/>
    <property type="match status" value="1"/>
</dbReference>
<name>A0A0C3R5E3_9PORP</name>
<dbReference type="GO" id="GO:0008097">
    <property type="term" value="F:5S rRNA binding"/>
    <property type="evidence" value="ECO:0007669"/>
    <property type="project" value="InterPro"/>
</dbReference>
<evidence type="ECO:0000259" key="6">
    <source>
        <dbReference type="Pfam" id="PF01386"/>
    </source>
</evidence>
<protein>
    <recommendedName>
        <fullName evidence="5">Large ribosomal subunit protein bL25</fullName>
    </recommendedName>
    <alternativeName>
        <fullName evidence="5">General stress protein CTC</fullName>
    </alternativeName>
</protein>
<dbReference type="GO" id="GO:0003735">
    <property type="term" value="F:structural constituent of ribosome"/>
    <property type="evidence" value="ECO:0007669"/>
    <property type="project" value="InterPro"/>
</dbReference>
<evidence type="ECO:0000256" key="1">
    <source>
        <dbReference type="ARBA" id="ARBA00022730"/>
    </source>
</evidence>
<sequence length="190" mass="21064">MQVFELKGDVRSDLGKKATKALRAEEKVPCVLYGGEANVHFAVAERDLRKLLYTPNVYLVKLTLDGKSYDAVMREIQFHPVTDRVLHIDFYQTADDKPVVIEVPVRTEGFAEGVQAGGKLVLVSRKLKVKSLPKDMPDELVLNVEKLGVGKSIKVKDLDFPHIEIVNAKSVVVAQVKLTRAARAAQSEAK</sequence>
<feature type="domain" description="Large ribosomal subunit protein bL25 beta" evidence="7">
    <location>
        <begin position="99"/>
        <end position="178"/>
    </location>
</feature>
<comment type="function">
    <text evidence="5">This is one of the proteins that binds to the 5S RNA in the ribosome where it forms part of the central protuberance.</text>
</comment>
<reference evidence="8 10" key="2">
    <citation type="submission" date="2014-07" db="EMBL/GenBank/DDBJ databases">
        <title>Porphyromonadaceae bacterium OUH 334697 = ATCC BAA-2682 = DSM 28341 draft genome.</title>
        <authorList>
            <person name="Sydenham T.V."/>
            <person name="Hasman H."/>
            <person name="Justesen U.S."/>
        </authorList>
    </citation>
    <scope>NUCLEOTIDE SEQUENCE [LARGE SCALE GENOMIC DNA]</scope>
    <source>
        <strain evidence="8 10">OUH 334697</strain>
    </source>
</reference>
<evidence type="ECO:0000256" key="2">
    <source>
        <dbReference type="ARBA" id="ARBA00022884"/>
    </source>
</evidence>
<dbReference type="HAMAP" id="MF_01334">
    <property type="entry name" value="Ribosomal_bL25_CTC"/>
    <property type="match status" value="1"/>
</dbReference>
<proteinExistence type="inferred from homology"/>
<dbReference type="InterPro" id="IPR001021">
    <property type="entry name" value="Ribosomal_bL25_long"/>
</dbReference>
<dbReference type="GO" id="GO:0022625">
    <property type="term" value="C:cytosolic large ribosomal subunit"/>
    <property type="evidence" value="ECO:0007669"/>
    <property type="project" value="TreeGrafter"/>
</dbReference>
<keyword evidence="2 5" id="KW-0694">RNA-binding</keyword>
<gene>
    <name evidence="5" type="primary">rplY</name>
    <name evidence="5" type="synonym">ctc</name>
    <name evidence="9" type="ORF">BA92_07435</name>
    <name evidence="8" type="ORF">IE90_13040</name>
</gene>
<dbReference type="InterPro" id="IPR020056">
    <property type="entry name" value="Rbsml_bL25/Gln-tRNA_synth_N"/>
</dbReference>
<dbReference type="InterPro" id="IPR020930">
    <property type="entry name" value="Ribosomal_uL5_bac-type"/>
</dbReference>
<dbReference type="Proteomes" id="UP000031937">
    <property type="component" value="Unassembled WGS sequence"/>
</dbReference>
<evidence type="ECO:0000256" key="3">
    <source>
        <dbReference type="ARBA" id="ARBA00022980"/>
    </source>
</evidence>
<dbReference type="InterPro" id="IPR020057">
    <property type="entry name" value="Ribosomal_bL25_b-dom"/>
</dbReference>
<dbReference type="CDD" id="cd00495">
    <property type="entry name" value="Ribosomal_L25_TL5_CTC"/>
    <property type="match status" value="1"/>
</dbReference>
<reference evidence="9 11" key="1">
    <citation type="submission" date="2014-07" db="EMBL/GenBank/DDBJ databases">
        <title>Porphyromonadaceae bacterium OUH 308042 = ATCC BAA-2681 = DSM 28342 draft genome.</title>
        <authorList>
            <person name="Sydenham T.V."/>
            <person name="Hasman H."/>
            <person name="Justensen U.S."/>
        </authorList>
    </citation>
    <scope>NUCLEOTIDE SEQUENCE [LARGE SCALE GENOMIC DNA]</scope>
    <source>
        <strain evidence="9 11">OUH 308042</strain>
    </source>
</reference>
<dbReference type="GO" id="GO:0006412">
    <property type="term" value="P:translation"/>
    <property type="evidence" value="ECO:0007669"/>
    <property type="project" value="UniProtKB-UniRule"/>
</dbReference>
<accession>A0A0C3R5E3</accession>
<dbReference type="Pfam" id="PF14693">
    <property type="entry name" value="Ribosomal_TL5_C"/>
    <property type="match status" value="1"/>
</dbReference>
<comment type="caution">
    <text evidence="9">The sequence shown here is derived from an EMBL/GenBank/DDBJ whole genome shotgun (WGS) entry which is preliminary data.</text>
</comment>
<evidence type="ECO:0000256" key="4">
    <source>
        <dbReference type="ARBA" id="ARBA00023274"/>
    </source>
</evidence>
<keyword evidence="11" id="KW-1185">Reference proteome</keyword>
<dbReference type="NCBIfam" id="TIGR00731">
    <property type="entry name" value="bL25_bact_ctc"/>
    <property type="match status" value="1"/>
</dbReference>
<feature type="domain" description="Large ribosomal subunit protein bL25 L25" evidence="6">
    <location>
        <begin position="6"/>
        <end position="90"/>
    </location>
</feature>
<dbReference type="PANTHER" id="PTHR33284">
    <property type="entry name" value="RIBOSOMAL PROTEIN L25/GLN-TRNA SYNTHETASE, ANTI-CODON-BINDING DOMAIN-CONTAINING PROTEIN"/>
    <property type="match status" value="1"/>
</dbReference>
<dbReference type="EMBL" id="JPIU01000038">
    <property type="protein sequence ID" value="KIO44845.1"/>
    <property type="molecule type" value="Genomic_DNA"/>
</dbReference>
<keyword evidence="4 5" id="KW-0687">Ribonucleoprotein</keyword>
<keyword evidence="1 5" id="KW-0699">rRNA-binding</keyword>
<dbReference type="InterPro" id="IPR037121">
    <property type="entry name" value="Ribosomal_bL25_C"/>
</dbReference>
<evidence type="ECO:0000313" key="11">
    <source>
        <dbReference type="Proteomes" id="UP000031980"/>
    </source>
</evidence>
<dbReference type="Gene3D" id="2.170.120.20">
    <property type="entry name" value="Ribosomal protein L25, beta domain"/>
    <property type="match status" value="1"/>
</dbReference>
<keyword evidence="3 5" id="KW-0689">Ribosomal protein</keyword>
<evidence type="ECO:0000313" key="9">
    <source>
        <dbReference type="EMBL" id="KIO44845.1"/>
    </source>
</evidence>
<evidence type="ECO:0000313" key="10">
    <source>
        <dbReference type="Proteomes" id="UP000031937"/>
    </source>
</evidence>
<dbReference type="InterPro" id="IPR029751">
    <property type="entry name" value="Ribosomal_L25_dom"/>
</dbReference>
<dbReference type="NCBIfam" id="NF004132">
    <property type="entry name" value="PRK05618.2-2"/>
    <property type="match status" value="1"/>
</dbReference>
<comment type="subunit">
    <text evidence="5">Part of the 50S ribosomal subunit; part of the 5S rRNA/L5/L18/L25 subcomplex. Contacts the 5S rRNA. Binds to the 5S rRNA independently of L5 and L18.</text>
</comment>
<dbReference type="OrthoDB" id="9786489at2"/>
<evidence type="ECO:0000256" key="5">
    <source>
        <dbReference type="HAMAP-Rule" id="MF_01334"/>
    </source>
</evidence>
<dbReference type="Gene3D" id="2.40.240.10">
    <property type="entry name" value="Ribosomal Protein L25, Chain P"/>
    <property type="match status" value="1"/>
</dbReference>
<evidence type="ECO:0000313" key="8">
    <source>
        <dbReference type="EMBL" id="KIO43130.1"/>
    </source>
</evidence>
<dbReference type="AlphaFoldDB" id="A0A0C3R5E3"/>
<dbReference type="Proteomes" id="UP000031980">
    <property type="component" value="Unassembled WGS sequence"/>
</dbReference>
<dbReference type="RefSeq" id="WP_041504249.1">
    <property type="nucleotide sequence ID" value="NZ_JPIT01000032.1"/>
</dbReference>